<dbReference type="Proteomes" id="UP000661077">
    <property type="component" value="Unassembled WGS sequence"/>
</dbReference>
<dbReference type="RefSeq" id="WP_203169275.1">
    <property type="nucleotide sequence ID" value="NZ_JAEVLS010000005.1"/>
</dbReference>
<keyword evidence="2" id="KW-1185">Reference proteome</keyword>
<dbReference type="InterPro" id="IPR021074">
    <property type="entry name" value="Formate_DH_dsu"/>
</dbReference>
<proteinExistence type="predicted"/>
<sequence>MANDIGSFFASEPDPSVAAESIRQHIHRFWDPRMRARIVEYFKETGGVELEGPVRAAIQRLAEETAAKA</sequence>
<name>A0ABS1X1Q2_9GAMM</name>
<dbReference type="EMBL" id="JAEVLS010000005">
    <property type="protein sequence ID" value="MBM0107155.1"/>
    <property type="molecule type" value="Genomic_DNA"/>
</dbReference>
<reference evidence="1 2" key="1">
    <citation type="journal article" date="2021" name="Int. J. Syst. Evol. Microbiol.">
        <title>Steroidobacter gossypii sp. nov., isolated from soil of cotton cropping field.</title>
        <authorList>
            <person name="Huang R."/>
            <person name="Yang S."/>
            <person name="Zhen C."/>
            <person name="Liu W."/>
        </authorList>
    </citation>
    <scope>NUCLEOTIDE SEQUENCE [LARGE SCALE GENOMIC DNA]</scope>
    <source>
        <strain evidence="1 2">S1-65</strain>
    </source>
</reference>
<evidence type="ECO:0000313" key="1">
    <source>
        <dbReference type="EMBL" id="MBM0107155.1"/>
    </source>
</evidence>
<evidence type="ECO:0000313" key="2">
    <source>
        <dbReference type="Proteomes" id="UP000661077"/>
    </source>
</evidence>
<organism evidence="1 2">
    <name type="scientific">Steroidobacter gossypii</name>
    <dbReference type="NCBI Taxonomy" id="2805490"/>
    <lineage>
        <taxon>Bacteria</taxon>
        <taxon>Pseudomonadati</taxon>
        <taxon>Pseudomonadota</taxon>
        <taxon>Gammaproteobacteria</taxon>
        <taxon>Steroidobacterales</taxon>
        <taxon>Steroidobacteraceae</taxon>
        <taxon>Steroidobacter</taxon>
    </lineage>
</organism>
<accession>A0ABS1X1Q2</accession>
<gene>
    <name evidence="1" type="ORF">JM946_20665</name>
</gene>
<dbReference type="Pfam" id="PF11390">
    <property type="entry name" value="FdsD"/>
    <property type="match status" value="1"/>
</dbReference>
<comment type="caution">
    <text evidence="1">The sequence shown here is derived from an EMBL/GenBank/DDBJ whole genome shotgun (WGS) entry which is preliminary data.</text>
</comment>
<protein>
    <submittedName>
        <fullName evidence="1">Formate dehydrogenase subunit delta</fullName>
    </submittedName>
</protein>